<feature type="transmembrane region" description="Helical" evidence="6">
    <location>
        <begin position="136"/>
        <end position="155"/>
    </location>
</feature>
<accession>A0A6I4SXG9</accession>
<keyword evidence="8" id="KW-1185">Reference proteome</keyword>
<keyword evidence="2" id="KW-1003">Cell membrane</keyword>
<feature type="transmembrane region" description="Helical" evidence="6">
    <location>
        <begin position="167"/>
        <end position="188"/>
    </location>
</feature>
<evidence type="ECO:0000256" key="3">
    <source>
        <dbReference type="ARBA" id="ARBA00022692"/>
    </source>
</evidence>
<dbReference type="Proteomes" id="UP000433652">
    <property type="component" value="Unassembled WGS sequence"/>
</dbReference>
<dbReference type="AlphaFoldDB" id="A0A6I4SXG9"/>
<feature type="transmembrane region" description="Helical" evidence="6">
    <location>
        <begin position="385"/>
        <end position="405"/>
    </location>
</feature>
<evidence type="ECO:0000256" key="5">
    <source>
        <dbReference type="ARBA" id="ARBA00023136"/>
    </source>
</evidence>
<dbReference type="InterPro" id="IPR050833">
    <property type="entry name" value="Poly_Biosynth_Transport"/>
</dbReference>
<feature type="transmembrane region" description="Helical" evidence="6">
    <location>
        <begin position="315"/>
        <end position="337"/>
    </location>
</feature>
<dbReference type="GO" id="GO:0005886">
    <property type="term" value="C:plasma membrane"/>
    <property type="evidence" value="ECO:0007669"/>
    <property type="project" value="UniProtKB-SubCell"/>
</dbReference>
<comment type="subcellular location">
    <subcellularLocation>
        <location evidence="1">Cell membrane</location>
        <topology evidence="1">Multi-pass membrane protein</topology>
    </subcellularLocation>
</comment>
<feature type="transmembrane region" description="Helical" evidence="6">
    <location>
        <begin position="55"/>
        <end position="76"/>
    </location>
</feature>
<dbReference type="RefSeq" id="WP_159794067.1">
    <property type="nucleotide sequence ID" value="NZ_WTYM01000036.1"/>
</dbReference>
<keyword evidence="5 6" id="KW-0472">Membrane</keyword>
<dbReference type="OrthoDB" id="493991at2"/>
<name>A0A6I4SXG9_9SPHN</name>
<sequence>MSNAASSLLAASRDGFANIVRNLGWLLGGKGFAAIVSLVYIVILSRSLGVKGFGHFSLIFGTAQALVAVASFQTWQTMVRFGARYAVEKDWQRFGRLIWLCGTLDIGGAILGTALAAAIFYGFSGVLDLNPDFVDLGFWFSVALLWARMTTPNGIVRVLNRFDIGSYVEAIVPAGRLIAALVIAFAGASVERFLLAWALLDLLAAAVYWFACWRLAPEALNRSNWGDWRASVTENPGIAAFFGITYVTATLDALTKQGPLLAVGYFLGTSSAGIYRLADQLAQSIGKFAQIVARAIFPEFVHSHIGLDATEFRRLFARVTLIAASAGFAVTVVMILFGADLLDLVGGEAYARGAAVMVPLAIGASFQLASVAYEPMFYATAHPRYPLIVRAIGIAVTVAAILLFVSAGPVGVGWAVCLGMALAWALLSLFALVVLREAARREVEAPGAAQR</sequence>
<evidence type="ECO:0000313" key="8">
    <source>
        <dbReference type="Proteomes" id="UP000433652"/>
    </source>
</evidence>
<proteinExistence type="predicted"/>
<evidence type="ECO:0000256" key="4">
    <source>
        <dbReference type="ARBA" id="ARBA00022989"/>
    </source>
</evidence>
<feature type="transmembrane region" description="Helical" evidence="6">
    <location>
        <begin position="23"/>
        <end position="43"/>
    </location>
</feature>
<feature type="transmembrane region" description="Helical" evidence="6">
    <location>
        <begin position="97"/>
        <end position="124"/>
    </location>
</feature>
<evidence type="ECO:0000256" key="1">
    <source>
        <dbReference type="ARBA" id="ARBA00004651"/>
    </source>
</evidence>
<gene>
    <name evidence="7" type="ORF">GRI89_08325</name>
</gene>
<evidence type="ECO:0000313" key="7">
    <source>
        <dbReference type="EMBL" id="MXO59546.1"/>
    </source>
</evidence>
<feature type="transmembrane region" description="Helical" evidence="6">
    <location>
        <begin position="194"/>
        <end position="216"/>
    </location>
</feature>
<evidence type="ECO:0000256" key="2">
    <source>
        <dbReference type="ARBA" id="ARBA00022475"/>
    </source>
</evidence>
<feature type="transmembrane region" description="Helical" evidence="6">
    <location>
        <begin position="349"/>
        <end position="373"/>
    </location>
</feature>
<dbReference type="InterPro" id="IPR002797">
    <property type="entry name" value="Polysacc_synth"/>
</dbReference>
<keyword evidence="4 6" id="KW-1133">Transmembrane helix</keyword>
<comment type="caution">
    <text evidence="7">The sequence shown here is derived from an EMBL/GenBank/DDBJ whole genome shotgun (WGS) entry which is preliminary data.</text>
</comment>
<evidence type="ECO:0000256" key="6">
    <source>
        <dbReference type="SAM" id="Phobius"/>
    </source>
</evidence>
<dbReference type="PANTHER" id="PTHR30250:SF31">
    <property type="entry name" value="INNER MEMBRANE PROTEIN YGHQ"/>
    <property type="match status" value="1"/>
</dbReference>
<dbReference type="Pfam" id="PF01943">
    <property type="entry name" value="Polysacc_synt"/>
    <property type="match status" value="1"/>
</dbReference>
<reference evidence="7 8" key="1">
    <citation type="submission" date="2019-12" db="EMBL/GenBank/DDBJ databases">
        <title>Genomic-based taxomic classification of the family Erythrobacteraceae.</title>
        <authorList>
            <person name="Xu L."/>
        </authorList>
    </citation>
    <scope>NUCLEOTIDE SEQUENCE [LARGE SCALE GENOMIC DNA]</scope>
    <source>
        <strain evidence="7 8">MCCC 1K01500</strain>
    </source>
</reference>
<keyword evidence="3 6" id="KW-0812">Transmembrane</keyword>
<organism evidence="7 8">
    <name type="scientific">Croceibacterium salegens</name>
    <dbReference type="NCBI Taxonomy" id="1737568"/>
    <lineage>
        <taxon>Bacteria</taxon>
        <taxon>Pseudomonadati</taxon>
        <taxon>Pseudomonadota</taxon>
        <taxon>Alphaproteobacteria</taxon>
        <taxon>Sphingomonadales</taxon>
        <taxon>Erythrobacteraceae</taxon>
        <taxon>Croceibacterium</taxon>
    </lineage>
</organism>
<dbReference type="PANTHER" id="PTHR30250">
    <property type="entry name" value="PST FAMILY PREDICTED COLANIC ACID TRANSPORTER"/>
    <property type="match status" value="1"/>
</dbReference>
<dbReference type="EMBL" id="WTYM01000036">
    <property type="protein sequence ID" value="MXO59546.1"/>
    <property type="molecule type" value="Genomic_DNA"/>
</dbReference>
<feature type="transmembrane region" description="Helical" evidence="6">
    <location>
        <begin position="411"/>
        <end position="435"/>
    </location>
</feature>
<protein>
    <submittedName>
        <fullName evidence="7">Oligosaccharide flippase family protein</fullName>
    </submittedName>
</protein>